<keyword evidence="3" id="KW-1185">Reference proteome</keyword>
<comment type="caution">
    <text evidence="2">The sequence shown here is derived from an EMBL/GenBank/DDBJ whole genome shotgun (WGS) entry which is preliminary data.</text>
</comment>
<reference evidence="3" key="1">
    <citation type="journal article" date="2020" name="BMC Genomics">
        <title>Correction to: Identification and distribution of gene clusters required for synthesis of sphingolipid metabolism inhibitors in diverse species of the filamentous fungus Fusarium.</title>
        <authorList>
            <person name="Kim H.S."/>
            <person name="Lohmar J.M."/>
            <person name="Busman M."/>
            <person name="Brown D.W."/>
            <person name="Naumann T.A."/>
            <person name="Divon H.H."/>
            <person name="Lysoe E."/>
            <person name="Uhlig S."/>
            <person name="Proctor R.H."/>
        </authorList>
    </citation>
    <scope>NUCLEOTIDE SEQUENCE [LARGE SCALE GENOMIC DNA]</scope>
    <source>
        <strain evidence="3">NRRL 25331</strain>
    </source>
</reference>
<evidence type="ECO:0000313" key="2">
    <source>
        <dbReference type="EMBL" id="KAF5690428.1"/>
    </source>
</evidence>
<dbReference type="Gene3D" id="1.25.40.20">
    <property type="entry name" value="Ankyrin repeat-containing domain"/>
    <property type="match status" value="1"/>
</dbReference>
<protein>
    <recommendedName>
        <fullName evidence="4">Fungal N-terminal domain-containing protein</fullName>
    </recommendedName>
</protein>
<dbReference type="EMBL" id="JAAQPE010000031">
    <property type="protein sequence ID" value="KAF5690428.1"/>
    <property type="molecule type" value="Genomic_DNA"/>
</dbReference>
<name>A0A8H5UIS9_FUSCI</name>
<dbReference type="SUPFAM" id="SSF48403">
    <property type="entry name" value="Ankyrin repeat"/>
    <property type="match status" value="1"/>
</dbReference>
<feature type="compositionally biased region" description="Acidic residues" evidence="1">
    <location>
        <begin position="1044"/>
        <end position="1056"/>
    </location>
</feature>
<dbReference type="AlphaFoldDB" id="A0A8H5UIS9"/>
<dbReference type="Proteomes" id="UP000572754">
    <property type="component" value="Unassembled WGS sequence"/>
</dbReference>
<evidence type="ECO:0000256" key="1">
    <source>
        <dbReference type="SAM" id="MobiDB-lite"/>
    </source>
</evidence>
<accession>A0A8H5UIS9</accession>
<evidence type="ECO:0000313" key="3">
    <source>
        <dbReference type="Proteomes" id="UP000572754"/>
    </source>
</evidence>
<reference evidence="2 3" key="2">
    <citation type="submission" date="2020-05" db="EMBL/GenBank/DDBJ databases">
        <title>Identification and distribution of gene clusters putatively required for synthesis of sphingolipid metabolism inhibitors in phylogenetically diverse species of the filamentous fungus Fusarium.</title>
        <authorList>
            <person name="Kim H.-S."/>
            <person name="Busman M."/>
            <person name="Brown D.W."/>
            <person name="Divon H."/>
            <person name="Uhlig S."/>
            <person name="Proctor R.H."/>
        </authorList>
    </citation>
    <scope>NUCLEOTIDE SEQUENCE [LARGE SCALE GENOMIC DNA]</scope>
    <source>
        <strain evidence="2 3">NRRL 25331</strain>
    </source>
</reference>
<evidence type="ECO:0008006" key="4">
    <source>
        <dbReference type="Google" id="ProtNLM"/>
    </source>
</evidence>
<gene>
    <name evidence="2" type="ORF">FCIRC_881</name>
</gene>
<dbReference type="InterPro" id="IPR036770">
    <property type="entry name" value="Ankyrin_rpt-contain_sf"/>
</dbReference>
<sequence>MAEAFGIAGSAFGTVSLGLQLFKEISQYLDDIDGREEDLKEARNYATNIQLSLNALDVAISNAPTGDAATKNAIDSCKASCISAVNNLLAVVKELKGPTITLPNSNVTRAKELCAKLKYPFKKQNIQKLEEILSRTNSALQTVLQVFQLNMGHTTTSALNNMHQAVVNLNATWERNTTALDEIYKTSQLHDEKLTTIQQDVRELLILTRDSDDSKLLLKSMAQQVSDLTSRTCVAVNLLQNPVSHAFIPNIETTSYQGGGSLTFNAFCSCHTQRVWYSQRYWGPLLLEAEVRSRDHHAPECPMSKLPASTRRTKRVLSLLIPTGQLLWGRASKVSLSFTTGAGILGLGQKLTWVATVDEDSSPVFRMVRTISSYEHLQRKDTHTLLASCFRRLVWCYANYHASVTDVNEDGDTVLEWLLRNYGVFGWRNALKGDNMAELCQMLAIIVKPTACRHKATASPIQAVVASSGWLYDCTRPVEVATAILSHYNQSVGHCHPYSHLLSWRQSDYDRRRAHTLFQSLPQVAENLEFGPLACAVINQDLNRVRQLLQKSPSHITEINYCGQLPIHLAIETQNVAIIKIILHYAEPKVLNARDNEGRYPIDYAIRMGKHAEEAQAVCCACKVLELLLHSDTGLFPASLHEGLNPPYMCTEAQKMLIKGLAERRERLKQISYQSLSPVERQGLGVNQARILDQIAVRVQSQLEARGCSIPMSLKVYEEKGKLADAQKSIYSYICSVKVAEYAHQLGFYYSDNEFWDFVSSFPRRIRIRSSLGDYYTGTVITCTYLCWMIDRGSNISETVPDTKSQNLETGLTTAHYFMASLGLSSEADRKWGMDYPLPLSAFKIVFSDTILDNCRCWCSQSGRSPLTMLLAGICLYETDIVSALKHDWFDRVIQSTEFTLAGLFSTHNERIKEYQWVFDAILRRYTSFVLDLCHFCGVFILDPTDAWLEVKGSEIQEEDSFLFELFESLLEEFRDYPLRNVMRLEDFFGWMRMVWAPRMREVEQYLDNQRLTDEQRRDAESIGVVWETGPQPRGESSKRCDVGEPDLWDAMDELDQIATDPERPTKENLQTHT</sequence>
<proteinExistence type="predicted"/>
<organism evidence="2 3">
    <name type="scientific">Fusarium circinatum</name>
    <name type="common">Pitch canker fungus</name>
    <name type="synonym">Gibberella circinata</name>
    <dbReference type="NCBI Taxonomy" id="48490"/>
    <lineage>
        <taxon>Eukaryota</taxon>
        <taxon>Fungi</taxon>
        <taxon>Dikarya</taxon>
        <taxon>Ascomycota</taxon>
        <taxon>Pezizomycotina</taxon>
        <taxon>Sordariomycetes</taxon>
        <taxon>Hypocreomycetidae</taxon>
        <taxon>Hypocreales</taxon>
        <taxon>Nectriaceae</taxon>
        <taxon>Fusarium</taxon>
        <taxon>Fusarium fujikuroi species complex</taxon>
    </lineage>
</organism>
<feature type="region of interest" description="Disordered" evidence="1">
    <location>
        <begin position="1022"/>
        <end position="1074"/>
    </location>
</feature>